<organism evidence="2 3">
    <name type="scientific">Apatococcus fuscideae</name>
    <dbReference type="NCBI Taxonomy" id="2026836"/>
    <lineage>
        <taxon>Eukaryota</taxon>
        <taxon>Viridiplantae</taxon>
        <taxon>Chlorophyta</taxon>
        <taxon>core chlorophytes</taxon>
        <taxon>Trebouxiophyceae</taxon>
        <taxon>Chlorellales</taxon>
        <taxon>Chlorellaceae</taxon>
        <taxon>Apatococcus</taxon>
    </lineage>
</organism>
<dbReference type="Proteomes" id="UP001485043">
    <property type="component" value="Unassembled WGS sequence"/>
</dbReference>
<feature type="region of interest" description="Disordered" evidence="1">
    <location>
        <begin position="19"/>
        <end position="84"/>
    </location>
</feature>
<dbReference type="EMBL" id="JALJOV010000327">
    <property type="protein sequence ID" value="KAK9864663.1"/>
    <property type="molecule type" value="Genomic_DNA"/>
</dbReference>
<comment type="caution">
    <text evidence="2">The sequence shown here is derived from an EMBL/GenBank/DDBJ whole genome shotgun (WGS) entry which is preliminary data.</text>
</comment>
<keyword evidence="3" id="KW-1185">Reference proteome</keyword>
<name>A0AAW1T6U1_9CHLO</name>
<evidence type="ECO:0000256" key="1">
    <source>
        <dbReference type="SAM" id="MobiDB-lite"/>
    </source>
</evidence>
<feature type="compositionally biased region" description="Low complexity" evidence="1">
    <location>
        <begin position="42"/>
        <end position="62"/>
    </location>
</feature>
<accession>A0AAW1T6U1</accession>
<sequence>MQVDLHSLVNAQKVLYSSMPGALPKSPEDAAGQPVPTKLHISSSAPDPLGSSSKPSSTVVQSEAQDNIGHSNIWAHQASPRAAS</sequence>
<evidence type="ECO:0000313" key="3">
    <source>
        <dbReference type="Proteomes" id="UP001485043"/>
    </source>
</evidence>
<evidence type="ECO:0000313" key="2">
    <source>
        <dbReference type="EMBL" id="KAK9864663.1"/>
    </source>
</evidence>
<proteinExistence type="predicted"/>
<protein>
    <submittedName>
        <fullName evidence="2">Uncharacterized protein</fullName>
    </submittedName>
</protein>
<gene>
    <name evidence="2" type="ORF">WJX84_011000</name>
</gene>
<reference evidence="2 3" key="1">
    <citation type="journal article" date="2024" name="Nat. Commun.">
        <title>Phylogenomics reveals the evolutionary origins of lichenization in chlorophyte algae.</title>
        <authorList>
            <person name="Puginier C."/>
            <person name="Libourel C."/>
            <person name="Otte J."/>
            <person name="Skaloud P."/>
            <person name="Haon M."/>
            <person name="Grisel S."/>
            <person name="Petersen M."/>
            <person name="Berrin J.G."/>
            <person name="Delaux P.M."/>
            <person name="Dal Grande F."/>
            <person name="Keller J."/>
        </authorList>
    </citation>
    <scope>NUCLEOTIDE SEQUENCE [LARGE SCALE GENOMIC DNA]</scope>
    <source>
        <strain evidence="2 3">SAG 2523</strain>
    </source>
</reference>
<dbReference type="AlphaFoldDB" id="A0AAW1T6U1"/>